<evidence type="ECO:0000313" key="2">
    <source>
        <dbReference type="Proteomes" id="UP000596247"/>
    </source>
</evidence>
<name>A0A7R8MJN7_9CAUD</name>
<gene>
    <name evidence="1" type="ORF">LLCLJKAH_00207</name>
</gene>
<dbReference type="EMBL" id="LR881104">
    <property type="protein sequence ID" value="CAD5236196.1"/>
    <property type="molecule type" value="Genomic_DNA"/>
</dbReference>
<reference evidence="1 2" key="1">
    <citation type="submission" date="2020-09" db="EMBL/GenBank/DDBJ databases">
        <authorList>
            <person name="Jameson E."/>
        </authorList>
    </citation>
    <scope>NUCLEOTIDE SEQUENCE [LARGE SCALE GENOMIC DNA]</scope>
</reference>
<organism evidence="1 2">
    <name type="scientific">Klebsiella phage vB_KvM-Eowyn</name>
    <dbReference type="NCBI Taxonomy" id="2762819"/>
    <lineage>
        <taxon>Viruses</taxon>
        <taxon>Duplodnaviria</taxon>
        <taxon>Heunggongvirae</taxon>
        <taxon>Uroviricota</taxon>
        <taxon>Caudoviricetes</taxon>
        <taxon>Chimalliviridae</taxon>
        <taxon>Eowynvirus</taxon>
        <taxon>Eowynvirus eowyn</taxon>
    </lineage>
</organism>
<protein>
    <submittedName>
        <fullName evidence="1">Putative virion structural protein</fullName>
    </submittedName>
</protein>
<dbReference type="Proteomes" id="UP000596247">
    <property type="component" value="Chromosome"/>
</dbReference>
<dbReference type="InterPro" id="IPR057119">
    <property type="entry name" value="Phage_TTP_14"/>
</dbReference>
<dbReference type="Pfam" id="PF23806">
    <property type="entry name" value="Phage_TTP_14"/>
    <property type="match status" value="1"/>
</dbReference>
<sequence>MAIPRTKDVFLNNTAYTTNTQAPAIDLQVEGQMGHHTIFANMFANTTYVSRNVVCILVQAPRGFSYFPDSSKYIGALKVLVEMHARQIEGLQAGVKAEFVENQIDGSGQIQEDISNTTRDRSTPTFTWLEKPGKPIRWFLEAWITGLGMDPITKIPNVVALNASSKPTDMLGDVTGATMLFFEADPTFTTVNEAWLCTNMFPEGTGDVVGRRDLTAAGQNQEIQVRFTAVTQHGFGVMSMAQKVLNSMNMEGTNPNLQEAFISSIAADVSAITSGYAESVANMPSTSI</sequence>
<evidence type="ECO:0000313" key="1">
    <source>
        <dbReference type="EMBL" id="CAD5236196.1"/>
    </source>
</evidence>
<proteinExistence type="predicted"/>
<accession>A0A7R8MJN7</accession>
<keyword evidence="2" id="KW-1185">Reference proteome</keyword>